<dbReference type="RefSeq" id="WP_095611668.1">
    <property type="nucleotide sequence ID" value="NZ_NMPM01000070.1"/>
</dbReference>
<dbReference type="Proteomes" id="UP000218332">
    <property type="component" value="Unassembled WGS sequence"/>
</dbReference>
<dbReference type="EMBL" id="NMPM01000070">
    <property type="protein sequence ID" value="PAV25254.1"/>
    <property type="molecule type" value="Genomic_DNA"/>
</dbReference>
<name>A0A2A2I1T9_9GAMM</name>
<accession>A0A2A2I1T9</accession>
<evidence type="ECO:0000313" key="3">
    <source>
        <dbReference type="Proteomes" id="UP000218332"/>
    </source>
</evidence>
<dbReference type="AlphaFoldDB" id="A0A2A2I1T9"/>
<gene>
    <name evidence="2" type="ORF">CF392_11870</name>
</gene>
<dbReference type="Pfam" id="PF00571">
    <property type="entry name" value="CBS"/>
    <property type="match status" value="1"/>
</dbReference>
<dbReference type="Gene3D" id="3.10.580.10">
    <property type="entry name" value="CBS-domain"/>
    <property type="match status" value="1"/>
</dbReference>
<evidence type="ECO:0000259" key="1">
    <source>
        <dbReference type="Pfam" id="PF00571"/>
    </source>
</evidence>
<reference evidence="2 3" key="1">
    <citation type="submission" date="2017-07" db="EMBL/GenBank/DDBJ databases">
        <title>Tamlnaduibacter salinus (Mi-7) genome sequencing.</title>
        <authorList>
            <person name="Verma A."/>
            <person name="Krishnamurthi S."/>
        </authorList>
    </citation>
    <scope>NUCLEOTIDE SEQUENCE [LARGE SCALE GENOMIC DNA]</scope>
    <source>
        <strain evidence="2 3">Mi-7</strain>
    </source>
</reference>
<comment type="caution">
    <text evidence="2">The sequence shown here is derived from an EMBL/GenBank/DDBJ whole genome shotgun (WGS) entry which is preliminary data.</text>
</comment>
<dbReference type="InterPro" id="IPR000644">
    <property type="entry name" value="CBS_dom"/>
</dbReference>
<organism evidence="2 3">
    <name type="scientific">Tamilnaduibacter salinus</name>
    <dbReference type="NCBI Taxonomy" id="1484056"/>
    <lineage>
        <taxon>Bacteria</taxon>
        <taxon>Pseudomonadati</taxon>
        <taxon>Pseudomonadota</taxon>
        <taxon>Gammaproteobacteria</taxon>
        <taxon>Pseudomonadales</taxon>
        <taxon>Marinobacteraceae</taxon>
        <taxon>Tamilnaduibacter</taxon>
    </lineage>
</organism>
<dbReference type="SUPFAM" id="SSF54631">
    <property type="entry name" value="CBS-domain pair"/>
    <property type="match status" value="1"/>
</dbReference>
<protein>
    <recommendedName>
        <fullName evidence="1">CBS domain-containing protein</fullName>
    </recommendedName>
</protein>
<evidence type="ECO:0000313" key="2">
    <source>
        <dbReference type="EMBL" id="PAV25254.1"/>
    </source>
</evidence>
<feature type="domain" description="CBS" evidence="1">
    <location>
        <begin position="37"/>
        <end position="90"/>
    </location>
</feature>
<sequence>MSSHYHSLPTVEQLGTQHIAHPEVHADLDSDDPARSVMTDFRDQRPPVISENMDVGDARLRMKMADSALKLVVNGAGDCIGLVTLKDVLGRKAMARAYRMGMSLEDVNVRDIMQPIGQLPAIDIRALKDARVGDLVSTFNKAHAEHMLVVDRQSQDPALAGLRGLISASHITRRLKVSLDSRARATSFSEIVNAVQGRFD</sequence>
<keyword evidence="3" id="KW-1185">Reference proteome</keyword>
<proteinExistence type="predicted"/>
<dbReference type="InterPro" id="IPR046342">
    <property type="entry name" value="CBS_dom_sf"/>
</dbReference>